<dbReference type="InterPro" id="IPR036230">
    <property type="entry name" value="LeuA_allosteric_dom_sf"/>
</dbReference>
<keyword evidence="10 11" id="KW-0100">Branched-chain amino acid biosynthesis</keyword>
<evidence type="ECO:0000313" key="14">
    <source>
        <dbReference type="Proteomes" id="UP001255416"/>
    </source>
</evidence>
<dbReference type="Gene3D" id="3.20.20.70">
    <property type="entry name" value="Aldolase class I"/>
    <property type="match status" value="1"/>
</dbReference>
<dbReference type="InterPro" id="IPR002034">
    <property type="entry name" value="AIPM/Hcit_synth_CS"/>
</dbReference>
<keyword evidence="11" id="KW-0963">Cytoplasm</keyword>
<feature type="binding site" evidence="11">
    <location>
        <position position="208"/>
    </location>
    <ligand>
        <name>Mn(2+)</name>
        <dbReference type="ChEBI" id="CHEBI:29035"/>
    </ligand>
</feature>
<evidence type="ECO:0000256" key="8">
    <source>
        <dbReference type="ARBA" id="ARBA00022723"/>
    </source>
</evidence>
<evidence type="ECO:0000256" key="11">
    <source>
        <dbReference type="HAMAP-Rule" id="MF_01025"/>
    </source>
</evidence>
<feature type="binding site" evidence="11">
    <location>
        <position position="19"/>
    </location>
    <ligand>
        <name>Mn(2+)</name>
        <dbReference type="ChEBI" id="CHEBI:29035"/>
    </ligand>
</feature>
<reference evidence="14" key="1">
    <citation type="submission" date="2023-05" db="EMBL/GenBank/DDBJ databases">
        <title>Sedimentitalea sp. nov. JM2-8.</title>
        <authorList>
            <person name="Huang J."/>
        </authorList>
    </citation>
    <scope>NUCLEOTIDE SEQUENCE [LARGE SCALE GENOMIC DNA]</scope>
    <source>
        <strain evidence="14">KHS03</strain>
    </source>
</reference>
<dbReference type="InterPro" id="IPR005671">
    <property type="entry name" value="LeuA_bact_synth"/>
</dbReference>
<feature type="domain" description="Pyruvate carboxyltransferase" evidence="12">
    <location>
        <begin position="10"/>
        <end position="271"/>
    </location>
</feature>
<dbReference type="EC" id="2.3.3.13" evidence="3 11"/>
<dbReference type="Proteomes" id="UP001255416">
    <property type="component" value="Unassembled WGS sequence"/>
</dbReference>
<evidence type="ECO:0000256" key="9">
    <source>
        <dbReference type="ARBA" id="ARBA00023211"/>
    </source>
</evidence>
<dbReference type="PROSITE" id="PS50991">
    <property type="entry name" value="PYR_CT"/>
    <property type="match status" value="1"/>
</dbReference>
<sequence>MTQTTDKDRVLIFDTTLRDGEQSPGATMTHAEKLEIAGLLDEMGVDIIEAGFPIASEGDFKAVSEIAANARNSVICGLARANMGDIDRCWEAVRSARQPRIHTFIGTSPLHRAIPNLTQDEMADRIHETVTHARNLCDNVQWSPMDATRTEWDYLKRVVEIAIKAGASTINIPDTVGYTAPEESADLIRKLIADVPGADEVVFATHCHNDLGMATANSLAAVAGGARQIECTINGLGERAGNTALEEVVMALKVRHDIMPWHTGVDTARIMNISRRVATVSGFPVQFNKAIVGKNAFAHESGIHQDGMLKNPENFEIMRPEDVGLTESNLVMGKHSGRAALRDKLEQLGFEVGDNQLKDLFVRFKELADRKKEVFDDDIIALMRVGEDPENDHLQIVSMKVVCGTGGPAEATVEMEIDGKDASATAHGDGPVDAAFKAIRDLFPNAAHLQLYQVHAVTEGTDAQATVSVRLEEDGMISTGQSANTDTVVASAKAYVNALNRLIMRREKSAPGSDIREISYKDVS</sequence>
<dbReference type="Gene3D" id="1.10.238.260">
    <property type="match status" value="1"/>
</dbReference>
<protein>
    <recommendedName>
        <fullName evidence="4 11">2-isopropylmalate synthase</fullName>
        <ecNumber evidence="3 11">2.3.3.13</ecNumber>
    </recommendedName>
    <alternativeName>
        <fullName evidence="11">Alpha-IPM synthase</fullName>
    </alternativeName>
    <alternativeName>
        <fullName evidence="11">Alpha-isopropylmalate synthase</fullName>
    </alternativeName>
</protein>
<feature type="binding site" evidence="11">
    <location>
        <position position="206"/>
    </location>
    <ligand>
        <name>Mn(2+)</name>
        <dbReference type="ChEBI" id="CHEBI:29035"/>
    </ligand>
</feature>
<dbReference type="PROSITE" id="PS00816">
    <property type="entry name" value="AIPM_HOMOCIT_SYNTH_2"/>
    <property type="match status" value="1"/>
</dbReference>
<evidence type="ECO:0000256" key="7">
    <source>
        <dbReference type="ARBA" id="ARBA00022679"/>
    </source>
</evidence>
<keyword evidence="6 11" id="KW-0028">Amino-acid biosynthesis</keyword>
<keyword evidence="9 11" id="KW-0464">Manganese</keyword>
<comment type="caution">
    <text evidence="13">The sequence shown here is derived from an EMBL/GenBank/DDBJ whole genome shotgun (WGS) entry which is preliminary data.</text>
</comment>
<proteinExistence type="inferred from homology"/>
<dbReference type="SMART" id="SM00917">
    <property type="entry name" value="LeuA_dimer"/>
    <property type="match status" value="1"/>
</dbReference>
<dbReference type="NCBIfam" id="NF002087">
    <property type="entry name" value="PRK00915.1-4"/>
    <property type="match status" value="1"/>
</dbReference>
<dbReference type="CDD" id="cd07940">
    <property type="entry name" value="DRE_TIM_IPMS"/>
    <property type="match status" value="1"/>
</dbReference>
<evidence type="ECO:0000256" key="1">
    <source>
        <dbReference type="ARBA" id="ARBA00004689"/>
    </source>
</evidence>
<dbReference type="InterPro" id="IPR000891">
    <property type="entry name" value="PYR_CT"/>
</dbReference>
<keyword evidence="8 11" id="KW-0479">Metal-binding</keyword>
<comment type="catalytic activity">
    <reaction evidence="11">
        <text>3-methyl-2-oxobutanoate + acetyl-CoA + H2O = (2S)-2-isopropylmalate + CoA + H(+)</text>
        <dbReference type="Rhea" id="RHEA:21524"/>
        <dbReference type="ChEBI" id="CHEBI:1178"/>
        <dbReference type="ChEBI" id="CHEBI:11851"/>
        <dbReference type="ChEBI" id="CHEBI:15377"/>
        <dbReference type="ChEBI" id="CHEBI:15378"/>
        <dbReference type="ChEBI" id="CHEBI:57287"/>
        <dbReference type="ChEBI" id="CHEBI:57288"/>
        <dbReference type="EC" id="2.3.3.13"/>
    </reaction>
</comment>
<dbReference type="Pfam" id="PF00682">
    <property type="entry name" value="HMGL-like"/>
    <property type="match status" value="1"/>
</dbReference>
<comment type="cofactor">
    <cofactor evidence="11">
        <name>Mn(2+)</name>
        <dbReference type="ChEBI" id="CHEBI:29035"/>
    </cofactor>
</comment>
<dbReference type="InterPro" id="IPR013785">
    <property type="entry name" value="Aldolase_TIM"/>
</dbReference>
<dbReference type="Gene3D" id="3.30.160.270">
    <property type="match status" value="1"/>
</dbReference>
<comment type="pathway">
    <text evidence="1 11">Amino-acid biosynthesis; L-leucine biosynthesis; L-leucine from 3-methyl-2-oxobutanoate: step 1/4.</text>
</comment>
<dbReference type="NCBIfam" id="TIGR00973">
    <property type="entry name" value="leuA_bact"/>
    <property type="match status" value="1"/>
</dbReference>
<dbReference type="PANTHER" id="PTHR10277">
    <property type="entry name" value="HOMOCITRATE SYNTHASE-RELATED"/>
    <property type="match status" value="1"/>
</dbReference>
<keyword evidence="14" id="KW-1185">Reference proteome</keyword>
<keyword evidence="5 11" id="KW-0432">Leucine biosynthesis</keyword>
<gene>
    <name evidence="11" type="primary">leuA</name>
    <name evidence="13" type="ORF">QO231_14115</name>
</gene>
<dbReference type="GO" id="GO:0003852">
    <property type="term" value="F:2-isopropylmalate synthase activity"/>
    <property type="evidence" value="ECO:0007669"/>
    <property type="project" value="UniProtKB-EC"/>
</dbReference>
<dbReference type="PROSITE" id="PS00815">
    <property type="entry name" value="AIPM_HOMOCIT_SYNTH_1"/>
    <property type="match status" value="1"/>
</dbReference>
<dbReference type="NCBIfam" id="NF002086">
    <property type="entry name" value="PRK00915.1-3"/>
    <property type="match status" value="1"/>
</dbReference>
<evidence type="ECO:0000259" key="12">
    <source>
        <dbReference type="PROSITE" id="PS50991"/>
    </source>
</evidence>
<evidence type="ECO:0000256" key="6">
    <source>
        <dbReference type="ARBA" id="ARBA00022605"/>
    </source>
</evidence>
<dbReference type="HAMAP" id="MF_01025">
    <property type="entry name" value="LeuA_type1"/>
    <property type="match status" value="1"/>
</dbReference>
<evidence type="ECO:0000256" key="2">
    <source>
        <dbReference type="ARBA" id="ARBA00009396"/>
    </source>
</evidence>
<dbReference type="EMBL" id="JASMWN010000011">
    <property type="protein sequence ID" value="MDU9004985.1"/>
    <property type="molecule type" value="Genomic_DNA"/>
</dbReference>
<dbReference type="PANTHER" id="PTHR10277:SF9">
    <property type="entry name" value="2-ISOPROPYLMALATE SYNTHASE 1, CHLOROPLASTIC-RELATED"/>
    <property type="match status" value="1"/>
</dbReference>
<evidence type="ECO:0000256" key="10">
    <source>
        <dbReference type="ARBA" id="ARBA00023304"/>
    </source>
</evidence>
<accession>A0ABU3VFN5</accession>
<comment type="subunit">
    <text evidence="11">Homodimer.</text>
</comment>
<comment type="similarity">
    <text evidence="2 11">Belongs to the alpha-IPM synthase/homocitrate synthase family. LeuA type 1 subfamily.</text>
</comment>
<name>A0ABU3VFN5_9RHOB</name>
<comment type="function">
    <text evidence="11">Catalyzes the condensation of the acetyl group of acetyl-CoA with 3-methyl-2-oxobutanoate (2-ketoisovalerate) to form 3-carboxy-3-hydroxy-4-methylpentanoate (2-isopropylmalate).</text>
</comment>
<keyword evidence="7 11" id="KW-0808">Transferase</keyword>
<dbReference type="RefSeq" id="WP_316777519.1">
    <property type="nucleotide sequence ID" value="NZ_JASMWN010000011.1"/>
</dbReference>
<dbReference type="Pfam" id="PF08502">
    <property type="entry name" value="LeuA_dimer"/>
    <property type="match status" value="1"/>
</dbReference>
<feature type="binding site" evidence="11">
    <location>
        <position position="242"/>
    </location>
    <ligand>
        <name>Mn(2+)</name>
        <dbReference type="ChEBI" id="CHEBI:29035"/>
    </ligand>
</feature>
<evidence type="ECO:0000313" key="13">
    <source>
        <dbReference type="EMBL" id="MDU9004985.1"/>
    </source>
</evidence>
<dbReference type="Pfam" id="PF22617">
    <property type="entry name" value="HCS_D2"/>
    <property type="match status" value="1"/>
</dbReference>
<evidence type="ECO:0000256" key="3">
    <source>
        <dbReference type="ARBA" id="ARBA00012973"/>
    </source>
</evidence>
<feature type="region of interest" description="Regulatory domain" evidence="11">
    <location>
        <begin position="395"/>
        <end position="524"/>
    </location>
</feature>
<keyword evidence="13" id="KW-0012">Acyltransferase</keyword>
<evidence type="ECO:0000256" key="5">
    <source>
        <dbReference type="ARBA" id="ARBA00022430"/>
    </source>
</evidence>
<evidence type="ECO:0000256" key="4">
    <source>
        <dbReference type="ARBA" id="ARBA00018198"/>
    </source>
</evidence>
<dbReference type="InterPro" id="IPR013709">
    <property type="entry name" value="2-isopropylmalate_synth_dimer"/>
</dbReference>
<dbReference type="SUPFAM" id="SSF110921">
    <property type="entry name" value="2-isopropylmalate synthase LeuA, allosteric (dimerisation) domain"/>
    <property type="match status" value="1"/>
</dbReference>
<dbReference type="InterPro" id="IPR054691">
    <property type="entry name" value="LeuA/HCS_post-cat"/>
</dbReference>
<dbReference type="SUPFAM" id="SSF51569">
    <property type="entry name" value="Aldolase"/>
    <property type="match status" value="1"/>
</dbReference>
<dbReference type="InterPro" id="IPR050073">
    <property type="entry name" value="2-IPM_HCS-like"/>
</dbReference>
<organism evidence="13 14">
    <name type="scientific">Sedimentitalea todarodis</name>
    <dbReference type="NCBI Taxonomy" id="1631240"/>
    <lineage>
        <taxon>Bacteria</taxon>
        <taxon>Pseudomonadati</taxon>
        <taxon>Pseudomonadota</taxon>
        <taxon>Alphaproteobacteria</taxon>
        <taxon>Rhodobacterales</taxon>
        <taxon>Paracoccaceae</taxon>
        <taxon>Sedimentitalea</taxon>
    </lineage>
</organism>